<keyword evidence="1" id="KW-0812">Transmembrane</keyword>
<organism evidence="2 3">
    <name type="scientific">Spectribacter acetivorans</name>
    <dbReference type="NCBI Taxonomy" id="3075603"/>
    <lineage>
        <taxon>Bacteria</taxon>
        <taxon>Pseudomonadati</taxon>
        <taxon>Pseudomonadota</taxon>
        <taxon>Gammaproteobacteria</taxon>
        <taxon>Salinisphaerales</taxon>
        <taxon>Salinisphaeraceae</taxon>
        <taxon>Spectribacter</taxon>
    </lineage>
</organism>
<dbReference type="Proteomes" id="UP001259982">
    <property type="component" value="Unassembled WGS sequence"/>
</dbReference>
<keyword evidence="1" id="KW-0472">Membrane</keyword>
<reference evidence="2 3" key="1">
    <citation type="submission" date="2023-09" db="EMBL/GenBank/DDBJ databases">
        <authorList>
            <person name="Rey-Velasco X."/>
        </authorList>
    </citation>
    <scope>NUCLEOTIDE SEQUENCE [LARGE SCALE GENOMIC DNA]</scope>
    <source>
        <strain evidence="2 3">P385</strain>
    </source>
</reference>
<keyword evidence="1" id="KW-1133">Transmembrane helix</keyword>
<evidence type="ECO:0000313" key="2">
    <source>
        <dbReference type="EMBL" id="MDT0619692.1"/>
    </source>
</evidence>
<dbReference type="InterPro" id="IPR021806">
    <property type="entry name" value="DUF3379"/>
</dbReference>
<proteinExistence type="predicted"/>
<name>A0ABU3BB48_9GAMM</name>
<feature type="transmembrane region" description="Helical" evidence="1">
    <location>
        <begin position="75"/>
        <end position="95"/>
    </location>
</feature>
<dbReference type="Pfam" id="PF11859">
    <property type="entry name" value="DUF3379"/>
    <property type="match status" value="1"/>
</dbReference>
<evidence type="ECO:0000313" key="3">
    <source>
        <dbReference type="Proteomes" id="UP001259982"/>
    </source>
</evidence>
<dbReference type="EMBL" id="JAVRHY010000018">
    <property type="protein sequence ID" value="MDT0619692.1"/>
    <property type="molecule type" value="Genomic_DNA"/>
</dbReference>
<protein>
    <submittedName>
        <fullName evidence="2">DUF3379 family protein</fullName>
    </submittedName>
</protein>
<evidence type="ECO:0000256" key="1">
    <source>
        <dbReference type="SAM" id="Phobius"/>
    </source>
</evidence>
<comment type="caution">
    <text evidence="2">The sequence shown here is derived from an EMBL/GenBank/DDBJ whole genome shotgun (WGS) entry which is preliminary data.</text>
</comment>
<dbReference type="RefSeq" id="WP_311660283.1">
    <property type="nucleotide sequence ID" value="NZ_JAVRHY010000018.1"/>
</dbReference>
<keyword evidence="3" id="KW-1185">Reference proteome</keyword>
<gene>
    <name evidence="2" type="ORF">RM531_14530</name>
</gene>
<accession>A0ABU3BB48</accession>
<sequence>MNCLEFRRACQADPQHLTAEQQAHRLQCAACNRFAAEQLDFDRRLASALRVPVPEGLTQRVIFERSLRGRRRRTGWLAMAASVLVVVGVTSVLLVSPSGSDIENFTAHMTAHPVDQVPLAEADGMALQRVAANLSLPAVSDLSEVVRAELCVVDGHRGAHLIVDSGEAPVTAFVMPGMTAEQLSGLSEVPGLSSQVVSTRDGLILLFCPDQSRLVELGERMRRQLGWQV</sequence>